<evidence type="ECO:0000313" key="2">
    <source>
        <dbReference type="Proteomes" id="UP000886520"/>
    </source>
</evidence>
<gene>
    <name evidence="1" type="ORF">GOP47_0023191</name>
</gene>
<dbReference type="EMBL" id="JABFUD020000022">
    <property type="protein sequence ID" value="KAI5062652.1"/>
    <property type="molecule type" value="Genomic_DNA"/>
</dbReference>
<dbReference type="Proteomes" id="UP000886520">
    <property type="component" value="Chromosome 22"/>
</dbReference>
<comment type="caution">
    <text evidence="1">The sequence shown here is derived from an EMBL/GenBank/DDBJ whole genome shotgun (WGS) entry which is preliminary data.</text>
</comment>
<keyword evidence="2" id="KW-1185">Reference proteome</keyword>
<sequence length="169" mass="18528">MEPLKNPFSFNHLAATRWPKKHVLLMASPLWKPLAPLSMVLLTSTLVPFAVLRTHGGLLCSIAHFKATPRQPNTFSSKPWPLAALSCPAHPSNSAPFLVWSPPPCGPSTCCAAPRFLEIHPYDGSPALGPKNLNWQRRFAVVQALEGSPLQPCKLHHPPCFLSPFIICT</sequence>
<evidence type="ECO:0000313" key="1">
    <source>
        <dbReference type="EMBL" id="KAI5062652.1"/>
    </source>
</evidence>
<proteinExistence type="predicted"/>
<organism evidence="1 2">
    <name type="scientific">Adiantum capillus-veneris</name>
    <name type="common">Maidenhair fern</name>
    <dbReference type="NCBI Taxonomy" id="13818"/>
    <lineage>
        <taxon>Eukaryota</taxon>
        <taxon>Viridiplantae</taxon>
        <taxon>Streptophyta</taxon>
        <taxon>Embryophyta</taxon>
        <taxon>Tracheophyta</taxon>
        <taxon>Polypodiopsida</taxon>
        <taxon>Polypodiidae</taxon>
        <taxon>Polypodiales</taxon>
        <taxon>Pteridineae</taxon>
        <taxon>Pteridaceae</taxon>
        <taxon>Vittarioideae</taxon>
        <taxon>Adiantum</taxon>
    </lineage>
</organism>
<name>A0A9D4U7X1_ADICA</name>
<dbReference type="AlphaFoldDB" id="A0A9D4U7X1"/>
<accession>A0A9D4U7X1</accession>
<reference evidence="1" key="1">
    <citation type="submission" date="2021-01" db="EMBL/GenBank/DDBJ databases">
        <title>Adiantum capillus-veneris genome.</title>
        <authorList>
            <person name="Fang Y."/>
            <person name="Liao Q."/>
        </authorList>
    </citation>
    <scope>NUCLEOTIDE SEQUENCE</scope>
    <source>
        <strain evidence="1">H3</strain>
        <tissue evidence="1">Leaf</tissue>
    </source>
</reference>
<protein>
    <submittedName>
        <fullName evidence="1">Uncharacterized protein</fullName>
    </submittedName>
</protein>